<evidence type="ECO:0000313" key="5">
    <source>
        <dbReference type="Proteomes" id="UP000293345"/>
    </source>
</evidence>
<feature type="domain" description="HTH luxR-type" evidence="3">
    <location>
        <begin position="155"/>
        <end position="220"/>
    </location>
</feature>
<dbReference type="GO" id="GO:0003677">
    <property type="term" value="F:DNA binding"/>
    <property type="evidence" value="ECO:0007669"/>
    <property type="project" value="UniProtKB-KW"/>
</dbReference>
<keyword evidence="1" id="KW-0238">DNA-binding</keyword>
<dbReference type="InterPro" id="IPR000792">
    <property type="entry name" value="Tscrpt_reg_LuxR_C"/>
</dbReference>
<dbReference type="Pfam" id="PF00196">
    <property type="entry name" value="GerE"/>
    <property type="match status" value="1"/>
</dbReference>
<evidence type="ECO:0000313" key="4">
    <source>
        <dbReference type="EMBL" id="RXZ55180.1"/>
    </source>
</evidence>
<dbReference type="PROSITE" id="PS50043">
    <property type="entry name" value="HTH_LUXR_2"/>
    <property type="match status" value="1"/>
</dbReference>
<feature type="region of interest" description="Disordered" evidence="2">
    <location>
        <begin position="56"/>
        <end position="102"/>
    </location>
</feature>
<keyword evidence="5" id="KW-1185">Reference proteome</keyword>
<dbReference type="EMBL" id="SDPW01000001">
    <property type="protein sequence ID" value="RXZ55180.1"/>
    <property type="molecule type" value="Genomic_DNA"/>
</dbReference>
<dbReference type="PRINTS" id="PR00038">
    <property type="entry name" value="HTHLUXR"/>
</dbReference>
<organism evidence="4 5">
    <name type="scientific">Senegalimassilia faecalis</name>
    <dbReference type="NCBI Taxonomy" id="2509433"/>
    <lineage>
        <taxon>Bacteria</taxon>
        <taxon>Bacillati</taxon>
        <taxon>Actinomycetota</taxon>
        <taxon>Coriobacteriia</taxon>
        <taxon>Coriobacteriales</taxon>
        <taxon>Coriobacteriaceae</taxon>
        <taxon>Senegalimassilia</taxon>
    </lineage>
</organism>
<dbReference type="SUPFAM" id="SSF46894">
    <property type="entry name" value="C-terminal effector domain of the bipartite response regulators"/>
    <property type="match status" value="1"/>
</dbReference>
<evidence type="ECO:0000256" key="1">
    <source>
        <dbReference type="ARBA" id="ARBA00023125"/>
    </source>
</evidence>
<dbReference type="PANTHER" id="PTHR43214">
    <property type="entry name" value="TWO-COMPONENT RESPONSE REGULATOR"/>
    <property type="match status" value="1"/>
</dbReference>
<dbReference type="OrthoDB" id="3686176at2"/>
<sequence length="222" mass="23418">MLACITAAAAALSARTSSAEARQRVAYRTRDALKSQAITLRSKNRNLTEALEELESESAGRAARSNVERLASPNGRRAPNAECFAGQDGSHAPNDASAASPSKHRIANLNAGIIATSPGNSRIATPSASGAASSRADAAGLFADAADQVLATPPRPAAFACLTEREWEVARLVAEGLDNREIAAEAYLSEGTVRNNISNILSKMSLKNRTQIAVTFWKSREN</sequence>
<accession>A0A4Q2K454</accession>
<gene>
    <name evidence="4" type="ORF">ET524_10235</name>
</gene>
<dbReference type="PANTHER" id="PTHR43214:SF43">
    <property type="entry name" value="TWO-COMPONENT RESPONSE REGULATOR"/>
    <property type="match status" value="1"/>
</dbReference>
<evidence type="ECO:0000256" key="2">
    <source>
        <dbReference type="SAM" id="MobiDB-lite"/>
    </source>
</evidence>
<dbReference type="GO" id="GO:0006355">
    <property type="term" value="P:regulation of DNA-templated transcription"/>
    <property type="evidence" value="ECO:0007669"/>
    <property type="project" value="InterPro"/>
</dbReference>
<dbReference type="CDD" id="cd06170">
    <property type="entry name" value="LuxR_C_like"/>
    <property type="match status" value="1"/>
</dbReference>
<reference evidence="4 5" key="1">
    <citation type="submission" date="2019-01" db="EMBL/GenBank/DDBJ databases">
        <title>Senegalimassilia sp. nov. KGMB04484 isolated human feces.</title>
        <authorList>
            <person name="Han K.-I."/>
            <person name="Kim J.-S."/>
            <person name="Lee K.C."/>
            <person name="Suh M.K."/>
            <person name="Eom M.K."/>
            <person name="Lee J.H."/>
            <person name="Park S.-H."/>
            <person name="Kang S.W."/>
            <person name="Park J.-E."/>
            <person name="Oh B.S."/>
            <person name="Yu S.Y."/>
            <person name="Choi S.-H."/>
            <person name="Lee D.H."/>
            <person name="Yoon H."/>
            <person name="Kim B.-Y."/>
            <person name="Lee J.H."/>
            <person name="Lee J.-S."/>
        </authorList>
    </citation>
    <scope>NUCLEOTIDE SEQUENCE [LARGE SCALE GENOMIC DNA]</scope>
    <source>
        <strain evidence="4 5">KGMB04484</strain>
    </source>
</reference>
<evidence type="ECO:0000259" key="3">
    <source>
        <dbReference type="PROSITE" id="PS50043"/>
    </source>
</evidence>
<dbReference type="Proteomes" id="UP000293345">
    <property type="component" value="Unassembled WGS sequence"/>
</dbReference>
<dbReference type="InterPro" id="IPR016032">
    <property type="entry name" value="Sig_transdc_resp-reg_C-effctor"/>
</dbReference>
<dbReference type="InterPro" id="IPR039420">
    <property type="entry name" value="WalR-like"/>
</dbReference>
<dbReference type="AlphaFoldDB" id="A0A4Q2K454"/>
<dbReference type="Gene3D" id="1.10.10.10">
    <property type="entry name" value="Winged helix-like DNA-binding domain superfamily/Winged helix DNA-binding domain"/>
    <property type="match status" value="1"/>
</dbReference>
<dbReference type="InterPro" id="IPR036388">
    <property type="entry name" value="WH-like_DNA-bd_sf"/>
</dbReference>
<proteinExistence type="predicted"/>
<protein>
    <submittedName>
        <fullName evidence="4">Response regulator transcription factor</fullName>
    </submittedName>
</protein>
<dbReference type="SMART" id="SM00421">
    <property type="entry name" value="HTH_LUXR"/>
    <property type="match status" value="1"/>
</dbReference>
<comment type="caution">
    <text evidence="4">The sequence shown here is derived from an EMBL/GenBank/DDBJ whole genome shotgun (WGS) entry which is preliminary data.</text>
</comment>
<name>A0A4Q2K454_9ACTN</name>